<evidence type="ECO:0000313" key="3">
    <source>
        <dbReference type="Proteomes" id="UP001472677"/>
    </source>
</evidence>
<gene>
    <name evidence="2" type="ORF">V6N12_008226</name>
</gene>
<organism evidence="2 3">
    <name type="scientific">Hibiscus sabdariffa</name>
    <name type="common">roselle</name>
    <dbReference type="NCBI Taxonomy" id="183260"/>
    <lineage>
        <taxon>Eukaryota</taxon>
        <taxon>Viridiplantae</taxon>
        <taxon>Streptophyta</taxon>
        <taxon>Embryophyta</taxon>
        <taxon>Tracheophyta</taxon>
        <taxon>Spermatophyta</taxon>
        <taxon>Magnoliopsida</taxon>
        <taxon>eudicotyledons</taxon>
        <taxon>Gunneridae</taxon>
        <taxon>Pentapetalae</taxon>
        <taxon>rosids</taxon>
        <taxon>malvids</taxon>
        <taxon>Malvales</taxon>
        <taxon>Malvaceae</taxon>
        <taxon>Malvoideae</taxon>
        <taxon>Hibiscus</taxon>
    </lineage>
</organism>
<name>A0ABR1Z6W5_9ROSI</name>
<dbReference type="PANTHER" id="PTHR33640:SF34">
    <property type="entry name" value="PROTEIN, PUTATIVE-RELATED"/>
    <property type="match status" value="1"/>
</dbReference>
<keyword evidence="1" id="KW-0472">Membrane</keyword>
<evidence type="ECO:0000256" key="1">
    <source>
        <dbReference type="SAM" id="Phobius"/>
    </source>
</evidence>
<sequence length="287" mass="32257">MASFDFDAVKAEKEDALWRYNMEKKLKVGFRLAEFLLAFFLLTWYWFSTLIPSTLAVAGDFYRFFVSIFNKPLFTFVSVNFIIGVVYGLSRQKQTQKQPTSTDIYDEYVCSSRRSITTSTASSAAPATEETMVDKQIIFEENAAPLSPENQLEMTIDTDTIREINISLSPVKQLTTTMDPTVPEKAKPAVSSAELKENEYRRTGTMVSECGIQSQRPIQLGRLETTIGGGVLVSSGIEPPRKSMDEMSSEEFKLIIDSFIAERKKVLRQENIARNSGTGSTEPELDI</sequence>
<comment type="caution">
    <text evidence="2">The sequence shown here is derived from an EMBL/GenBank/DDBJ whole genome shotgun (WGS) entry which is preliminary data.</text>
</comment>
<feature type="transmembrane region" description="Helical" evidence="1">
    <location>
        <begin position="28"/>
        <end position="47"/>
    </location>
</feature>
<dbReference type="Proteomes" id="UP001472677">
    <property type="component" value="Unassembled WGS sequence"/>
</dbReference>
<evidence type="ECO:0008006" key="4">
    <source>
        <dbReference type="Google" id="ProtNLM"/>
    </source>
</evidence>
<reference evidence="2 3" key="1">
    <citation type="journal article" date="2024" name="G3 (Bethesda)">
        <title>Genome assembly of Hibiscus sabdariffa L. provides insights into metabolisms of medicinal natural products.</title>
        <authorList>
            <person name="Kim T."/>
        </authorList>
    </citation>
    <scope>NUCLEOTIDE SEQUENCE [LARGE SCALE GENOMIC DNA]</scope>
    <source>
        <strain evidence="2">TK-2024</strain>
        <tissue evidence="2">Old leaves</tissue>
    </source>
</reference>
<dbReference type="EMBL" id="JBBPBM010002742">
    <property type="protein sequence ID" value="KAK8475038.1"/>
    <property type="molecule type" value="Genomic_DNA"/>
</dbReference>
<keyword evidence="1" id="KW-0812">Transmembrane</keyword>
<feature type="transmembrane region" description="Helical" evidence="1">
    <location>
        <begin position="67"/>
        <end position="89"/>
    </location>
</feature>
<keyword evidence="3" id="KW-1185">Reference proteome</keyword>
<keyword evidence="1" id="KW-1133">Transmembrane helix</keyword>
<evidence type="ECO:0000313" key="2">
    <source>
        <dbReference type="EMBL" id="KAK8475038.1"/>
    </source>
</evidence>
<protein>
    <recommendedName>
        <fullName evidence="4">CYP722 protein</fullName>
    </recommendedName>
</protein>
<dbReference type="PANTHER" id="PTHR33640">
    <property type="entry name" value="TRANSMEMBRANE PROTEIN"/>
    <property type="match status" value="1"/>
</dbReference>
<proteinExistence type="predicted"/>
<accession>A0ABR1Z6W5</accession>